<keyword evidence="2" id="KW-1185">Reference proteome</keyword>
<reference evidence="1 2" key="1">
    <citation type="submission" date="2019-05" db="EMBL/GenBank/DDBJ databases">
        <title>Mikania micrantha, genome provides insights into the molecular mechanism of rapid growth.</title>
        <authorList>
            <person name="Liu B."/>
        </authorList>
    </citation>
    <scope>NUCLEOTIDE SEQUENCE [LARGE SCALE GENOMIC DNA]</scope>
    <source>
        <strain evidence="1">NLD-2019</strain>
        <tissue evidence="1">Leaf</tissue>
    </source>
</reference>
<comment type="caution">
    <text evidence="1">The sequence shown here is derived from an EMBL/GenBank/DDBJ whole genome shotgun (WGS) entry which is preliminary data.</text>
</comment>
<name>A0A5N6PMS4_9ASTR</name>
<dbReference type="Proteomes" id="UP000326396">
    <property type="component" value="Linkage Group LG12"/>
</dbReference>
<protein>
    <submittedName>
        <fullName evidence="1">Uncharacterized protein</fullName>
    </submittedName>
</protein>
<accession>A0A5N6PMS4</accession>
<evidence type="ECO:0000313" key="2">
    <source>
        <dbReference type="Proteomes" id="UP000326396"/>
    </source>
</evidence>
<gene>
    <name evidence="1" type="ORF">E3N88_09661</name>
</gene>
<sequence>MISRKNNGGELHQEDESDVYDSTMAACISRHQVCSIDVKMKIEGSYIRSSTWLDPNEDLFRPFVAFGEVVNKVSID</sequence>
<evidence type="ECO:0000313" key="1">
    <source>
        <dbReference type="EMBL" id="KAD6454955.1"/>
    </source>
</evidence>
<dbReference type="AlphaFoldDB" id="A0A5N6PMS4"/>
<organism evidence="1 2">
    <name type="scientific">Mikania micrantha</name>
    <name type="common">bitter vine</name>
    <dbReference type="NCBI Taxonomy" id="192012"/>
    <lineage>
        <taxon>Eukaryota</taxon>
        <taxon>Viridiplantae</taxon>
        <taxon>Streptophyta</taxon>
        <taxon>Embryophyta</taxon>
        <taxon>Tracheophyta</taxon>
        <taxon>Spermatophyta</taxon>
        <taxon>Magnoliopsida</taxon>
        <taxon>eudicotyledons</taxon>
        <taxon>Gunneridae</taxon>
        <taxon>Pentapetalae</taxon>
        <taxon>asterids</taxon>
        <taxon>campanulids</taxon>
        <taxon>Asterales</taxon>
        <taxon>Asteraceae</taxon>
        <taxon>Asteroideae</taxon>
        <taxon>Heliantheae alliance</taxon>
        <taxon>Eupatorieae</taxon>
        <taxon>Mikania</taxon>
    </lineage>
</organism>
<proteinExistence type="predicted"/>
<dbReference type="EMBL" id="SZYD01000004">
    <property type="protein sequence ID" value="KAD6454955.1"/>
    <property type="molecule type" value="Genomic_DNA"/>
</dbReference>